<evidence type="ECO:0008006" key="4">
    <source>
        <dbReference type="Google" id="ProtNLM"/>
    </source>
</evidence>
<gene>
    <name evidence="2" type="ORF">GOQ27_04565</name>
</gene>
<evidence type="ECO:0000256" key="1">
    <source>
        <dbReference type="SAM" id="Phobius"/>
    </source>
</evidence>
<feature type="transmembrane region" description="Helical" evidence="1">
    <location>
        <begin position="28"/>
        <end position="47"/>
    </location>
</feature>
<organism evidence="2 3">
    <name type="scientific">Anaeromonas frigoriresistens</name>
    <dbReference type="NCBI Taxonomy" id="2683708"/>
    <lineage>
        <taxon>Bacteria</taxon>
        <taxon>Bacillati</taxon>
        <taxon>Bacillota</taxon>
        <taxon>Tissierellia</taxon>
        <taxon>Tissierellales</taxon>
        <taxon>Thermohalobacteraceae</taxon>
        <taxon>Anaeromonas</taxon>
    </lineage>
</organism>
<reference evidence="2" key="1">
    <citation type="submission" date="2019-12" db="EMBL/GenBank/DDBJ databases">
        <title>Clostridiaceae gen. nov. sp. nov., isolated from sediment in Xinjiang, China.</title>
        <authorList>
            <person name="Zhang R."/>
        </authorList>
    </citation>
    <scope>NUCLEOTIDE SEQUENCE</scope>
    <source>
        <strain evidence="2">D2Q-11</strain>
    </source>
</reference>
<feature type="transmembrane region" description="Helical" evidence="1">
    <location>
        <begin position="59"/>
        <end position="78"/>
    </location>
</feature>
<comment type="caution">
    <text evidence="2">The sequence shown here is derived from an EMBL/GenBank/DDBJ whole genome shotgun (WGS) entry which is preliminary data.</text>
</comment>
<keyword evidence="3" id="KW-1185">Reference proteome</keyword>
<dbReference type="EMBL" id="WSFT01000021">
    <property type="protein sequence ID" value="MBS4537722.1"/>
    <property type="molecule type" value="Genomic_DNA"/>
</dbReference>
<feature type="transmembrane region" description="Helical" evidence="1">
    <location>
        <begin position="90"/>
        <end position="107"/>
    </location>
</feature>
<keyword evidence="1" id="KW-0472">Membrane</keyword>
<name>A0A942V0B5_9FIRM</name>
<evidence type="ECO:0000313" key="3">
    <source>
        <dbReference type="Proteomes" id="UP000724672"/>
    </source>
</evidence>
<evidence type="ECO:0000313" key="2">
    <source>
        <dbReference type="EMBL" id="MBS4537722.1"/>
    </source>
</evidence>
<sequence>MLVYLFRENLYKLGNQYITLFAETAPNLVPSFLFTLVGIFYIAPILFKGLDVIHRPVFIWLINILNMTVFLLIEYLHVILKLGAWDNNDIIASLIGIFISTIIYYKIKKNFDEKHID</sequence>
<dbReference type="AlphaFoldDB" id="A0A942V0B5"/>
<proteinExistence type="predicted"/>
<accession>A0A942V0B5</accession>
<dbReference type="RefSeq" id="WP_203365652.1">
    <property type="nucleotide sequence ID" value="NZ_WSFT01000021.1"/>
</dbReference>
<keyword evidence="1" id="KW-0812">Transmembrane</keyword>
<dbReference type="Proteomes" id="UP000724672">
    <property type="component" value="Unassembled WGS sequence"/>
</dbReference>
<keyword evidence="1" id="KW-1133">Transmembrane helix</keyword>
<protein>
    <recommendedName>
        <fullName evidence="4">VanZ like family protein</fullName>
    </recommendedName>
</protein>